<keyword evidence="7 11" id="KW-0210">Decarboxylase</keyword>
<dbReference type="OrthoDB" id="2832284at2759"/>
<evidence type="ECO:0000256" key="5">
    <source>
        <dbReference type="ARBA" id="ARBA00021214"/>
    </source>
</evidence>
<dbReference type="InterPro" id="IPR006680">
    <property type="entry name" value="Amidohydro-rel"/>
</dbReference>
<evidence type="ECO:0000313" key="13">
    <source>
        <dbReference type="EMBL" id="PIA88552.1"/>
    </source>
</evidence>
<protein>
    <recommendedName>
        <fullName evidence="5">2-amino-3-carboxymuconate-6-semialdehyde decarboxylase</fullName>
        <ecNumber evidence="4">4.1.1.45</ecNumber>
    </recommendedName>
    <alternativeName>
        <fullName evidence="10">Picolinate carboxylase</fullName>
    </alternativeName>
</protein>
<dbReference type="EMBL" id="LKMD01000108">
    <property type="protein sequence ID" value="PIA88552.1"/>
    <property type="molecule type" value="Genomic_DNA"/>
</dbReference>
<gene>
    <name evidence="13" type="ORF">CB0940_07831</name>
</gene>
<evidence type="ECO:0000256" key="1">
    <source>
        <dbReference type="ARBA" id="ARBA00005079"/>
    </source>
</evidence>
<evidence type="ECO:0000313" key="14">
    <source>
        <dbReference type="Proteomes" id="UP000230605"/>
    </source>
</evidence>
<dbReference type="GO" id="GO:0016787">
    <property type="term" value="F:hydrolase activity"/>
    <property type="evidence" value="ECO:0007669"/>
    <property type="project" value="InterPro"/>
</dbReference>
<dbReference type="AlphaFoldDB" id="A0A2G5H8J1"/>
<dbReference type="EC" id="4.1.1.45" evidence="4"/>
<evidence type="ECO:0000256" key="10">
    <source>
        <dbReference type="ARBA" id="ARBA00031120"/>
    </source>
</evidence>
<feature type="domain" description="Amidohydrolase-related" evidence="12">
    <location>
        <begin position="21"/>
        <end position="366"/>
    </location>
</feature>
<dbReference type="GO" id="GO:0046872">
    <property type="term" value="F:metal ion binding"/>
    <property type="evidence" value="ECO:0007669"/>
    <property type="project" value="UniProtKB-KW"/>
</dbReference>
<evidence type="ECO:0000256" key="2">
    <source>
        <dbReference type="ARBA" id="ARBA00005871"/>
    </source>
</evidence>
<evidence type="ECO:0000256" key="9">
    <source>
        <dbReference type="ARBA" id="ARBA00023239"/>
    </source>
</evidence>
<comment type="similarity">
    <text evidence="2">Belongs to the metallo-dependent hydrolases superfamily. ACMSD family.</text>
</comment>
<proteinExistence type="inferred from homology"/>
<evidence type="ECO:0000256" key="7">
    <source>
        <dbReference type="ARBA" id="ARBA00022793"/>
    </source>
</evidence>
<keyword evidence="8" id="KW-0862">Zinc</keyword>
<name>A0A2G5H8J1_CERBT</name>
<evidence type="ECO:0000256" key="6">
    <source>
        <dbReference type="ARBA" id="ARBA00022723"/>
    </source>
</evidence>
<evidence type="ECO:0000256" key="8">
    <source>
        <dbReference type="ARBA" id="ARBA00022833"/>
    </source>
</evidence>
<evidence type="ECO:0000256" key="3">
    <source>
        <dbReference type="ARBA" id="ARBA00011245"/>
    </source>
</evidence>
<dbReference type="PANTHER" id="PTHR21240">
    <property type="entry name" value="2-AMINO-3-CARBOXYLMUCONATE-6-SEMIALDEHYDE DECARBOXYLASE"/>
    <property type="match status" value="1"/>
</dbReference>
<sequence length="381" mass="42961">MASETNQCCTMQRNEQLPFRIDMHTHIMPAVLPNLESLSAQSGDREWPQLKRNPKDNRKVDMYVGDTFFRTVEPNCFDPQTRLEEMAKVGVNVQVLSTVPVLFCYDKPVEAAVKFAQFLNDDLAGICRQYPDKFLGLGTLPAQDIPASIKELHRCKHELGLVGIEIGTEVNGLFLDNPVFEPLWKACEDLDMPLFVHPLGYSLPKENKQRWARYWSSWLVGMPCETALSLHALTCAGTFVKYPKLRMCFAHAGGAWPTLIGRIQHGYDCRPDLVAVDAQGVTPTEHLCERSNIWVDSLVHDPDLLDYLVKKTGSDRIVMGSDYPFPLGEVPEAGRMLASDQKLDRSLNPSQRTAILALNALRFLGLDQDPKWQRIIPKEAV</sequence>
<dbReference type="GO" id="GO:0005829">
    <property type="term" value="C:cytosol"/>
    <property type="evidence" value="ECO:0007669"/>
    <property type="project" value="TreeGrafter"/>
</dbReference>
<dbReference type="Proteomes" id="UP000230605">
    <property type="component" value="Chromosome 5"/>
</dbReference>
<accession>A0A2G5H8J1</accession>
<evidence type="ECO:0000256" key="11">
    <source>
        <dbReference type="RuleBase" id="RU366045"/>
    </source>
</evidence>
<dbReference type="GO" id="GO:0001760">
    <property type="term" value="F:aminocarboxymuconate-semialdehyde decarboxylase activity"/>
    <property type="evidence" value="ECO:0007669"/>
    <property type="project" value="UniProtKB-EC"/>
</dbReference>
<keyword evidence="9 11" id="KW-0456">Lyase</keyword>
<evidence type="ECO:0000259" key="12">
    <source>
        <dbReference type="Pfam" id="PF04909"/>
    </source>
</evidence>
<comment type="pathway">
    <text evidence="1">Secondary metabolite metabolism; quinolate metabolism.</text>
</comment>
<evidence type="ECO:0000256" key="4">
    <source>
        <dbReference type="ARBA" id="ARBA00012365"/>
    </source>
</evidence>
<dbReference type="GO" id="GO:0019748">
    <property type="term" value="P:secondary metabolic process"/>
    <property type="evidence" value="ECO:0007669"/>
    <property type="project" value="TreeGrafter"/>
</dbReference>
<organism evidence="13 14">
    <name type="scientific">Cercospora beticola</name>
    <name type="common">Sugarbeet leaf spot fungus</name>
    <dbReference type="NCBI Taxonomy" id="122368"/>
    <lineage>
        <taxon>Eukaryota</taxon>
        <taxon>Fungi</taxon>
        <taxon>Dikarya</taxon>
        <taxon>Ascomycota</taxon>
        <taxon>Pezizomycotina</taxon>
        <taxon>Dothideomycetes</taxon>
        <taxon>Dothideomycetidae</taxon>
        <taxon>Mycosphaerellales</taxon>
        <taxon>Mycosphaerellaceae</taxon>
        <taxon>Cercospora</taxon>
    </lineage>
</organism>
<dbReference type="Gene3D" id="3.20.20.140">
    <property type="entry name" value="Metal-dependent hydrolases"/>
    <property type="match status" value="1"/>
</dbReference>
<dbReference type="InterPro" id="IPR032466">
    <property type="entry name" value="Metal_Hydrolase"/>
</dbReference>
<comment type="caution">
    <text evidence="13">The sequence shown here is derived from an EMBL/GenBank/DDBJ whole genome shotgun (WGS) entry which is preliminary data.</text>
</comment>
<dbReference type="PANTHER" id="PTHR21240:SF27">
    <property type="entry name" value="2-AMINO-3-CARBOXYMUCONATE-6-SEMIALDEHYDE DECARBOXYLASE"/>
    <property type="match status" value="1"/>
</dbReference>
<keyword evidence="6" id="KW-0479">Metal-binding</keyword>
<dbReference type="SUPFAM" id="SSF51556">
    <property type="entry name" value="Metallo-dependent hydrolases"/>
    <property type="match status" value="1"/>
</dbReference>
<dbReference type="InterPro" id="IPR032465">
    <property type="entry name" value="ACMSD"/>
</dbReference>
<reference evidence="13 14" key="1">
    <citation type="submission" date="2015-10" db="EMBL/GenBank/DDBJ databases">
        <title>The cercosporin biosynthetic gene cluster was horizontally transferred to several fungal lineages and shown to be expanded in Cercospora beticola based on microsynteny with recipient genomes.</title>
        <authorList>
            <person name="De Jonge R."/>
            <person name="Ebert M.K."/>
            <person name="Suttle J.C."/>
            <person name="Jurick Ii W.M."/>
            <person name="Secor G.A."/>
            <person name="Thomma B.P."/>
            <person name="Van De Peer Y."/>
            <person name="Bolton M.D."/>
        </authorList>
    </citation>
    <scope>NUCLEOTIDE SEQUENCE [LARGE SCALE GENOMIC DNA]</scope>
    <source>
        <strain evidence="13 14">09-40</strain>
    </source>
</reference>
<comment type="subunit">
    <text evidence="3">Monomer.</text>
</comment>
<dbReference type="Pfam" id="PF04909">
    <property type="entry name" value="Amidohydro_2"/>
    <property type="match status" value="1"/>
</dbReference>